<dbReference type="InterPro" id="IPR009048">
    <property type="entry name" value="A-macroglobulin_rcpt-bd"/>
</dbReference>
<proteinExistence type="predicted"/>
<dbReference type="Proteomes" id="UP000694388">
    <property type="component" value="Unplaced"/>
</dbReference>
<organism evidence="2 3">
    <name type="scientific">Eptatretus burgeri</name>
    <name type="common">Inshore hagfish</name>
    <dbReference type="NCBI Taxonomy" id="7764"/>
    <lineage>
        <taxon>Eukaryota</taxon>
        <taxon>Metazoa</taxon>
        <taxon>Chordata</taxon>
        <taxon>Craniata</taxon>
        <taxon>Vertebrata</taxon>
        <taxon>Cyclostomata</taxon>
        <taxon>Myxini</taxon>
        <taxon>Myxiniformes</taxon>
        <taxon>Myxinidae</taxon>
        <taxon>Eptatretinae</taxon>
        <taxon>Eptatretus</taxon>
    </lineage>
</organism>
<dbReference type="Gene3D" id="2.60.40.690">
    <property type="entry name" value="Alpha-macroglobulin, receptor-binding domain"/>
    <property type="match status" value="1"/>
</dbReference>
<dbReference type="PANTHER" id="PTHR11412">
    <property type="entry name" value="MACROGLOBULIN / COMPLEMENT"/>
    <property type="match status" value="1"/>
</dbReference>
<protein>
    <recommendedName>
        <fullName evidence="1">Alpha-macroglobulin receptor-binding domain-containing protein</fullName>
    </recommendedName>
</protein>
<reference evidence="2" key="2">
    <citation type="submission" date="2025-09" db="UniProtKB">
        <authorList>
            <consortium name="Ensembl"/>
        </authorList>
    </citation>
    <scope>IDENTIFICATION</scope>
</reference>
<evidence type="ECO:0000313" key="2">
    <source>
        <dbReference type="Ensembl" id="ENSEBUP00000017620.1"/>
    </source>
</evidence>
<accession>A0A8C4QMC7</accession>
<evidence type="ECO:0000313" key="3">
    <source>
        <dbReference type="Proteomes" id="UP000694388"/>
    </source>
</evidence>
<keyword evidence="3" id="KW-1185">Reference proteome</keyword>
<dbReference type="Pfam" id="PF07677">
    <property type="entry name" value="A2M_recep"/>
    <property type="match status" value="1"/>
</dbReference>
<dbReference type="PANTHER" id="PTHR11412:SF166">
    <property type="entry name" value="NTR DOMAIN-CONTAINING PROTEIN"/>
    <property type="match status" value="1"/>
</dbReference>
<name>A0A8C4QMC7_EPTBU</name>
<dbReference type="GO" id="GO:0005576">
    <property type="term" value="C:extracellular region"/>
    <property type="evidence" value="ECO:0007669"/>
    <property type="project" value="InterPro"/>
</dbReference>
<reference evidence="2" key="1">
    <citation type="submission" date="2025-08" db="UniProtKB">
        <authorList>
            <consortium name="Ensembl"/>
        </authorList>
    </citation>
    <scope>IDENTIFICATION</scope>
</reference>
<dbReference type="AlphaFoldDB" id="A0A8C4QMC7"/>
<dbReference type="Ensembl" id="ENSEBUT00000018196.1">
    <property type="protein sequence ID" value="ENSEBUP00000017620.1"/>
    <property type="gene ID" value="ENSEBUG00000011009.1"/>
</dbReference>
<evidence type="ECO:0000259" key="1">
    <source>
        <dbReference type="SMART" id="SM01361"/>
    </source>
</evidence>
<dbReference type="SUPFAM" id="SSF49410">
    <property type="entry name" value="Alpha-macroglobulin receptor domain"/>
    <property type="match status" value="1"/>
</dbReference>
<dbReference type="InterPro" id="IPR050473">
    <property type="entry name" value="A2M/Complement_sys"/>
</dbReference>
<dbReference type="InterPro" id="IPR036595">
    <property type="entry name" value="A-macroglobulin_rcpt-bd_sf"/>
</dbReference>
<dbReference type="SMART" id="SM01361">
    <property type="entry name" value="A2M_recep"/>
    <property type="match status" value="1"/>
</dbReference>
<sequence>MVVMDISLPTGFEVKKKDLDDMKNLVNNSIVQFEIRPGRVFLYLDKVNKDGKNCVGFPISQVFESNLVLPVTATVFEYYEPGESCFSVSLKLQLLWVIMYQRAQYCPTKRGNPH</sequence>
<feature type="domain" description="Alpha-macroglobulin receptor-binding" evidence="1">
    <location>
        <begin position="1"/>
        <end position="89"/>
    </location>
</feature>